<feature type="domain" description="VWFD" evidence="3">
    <location>
        <begin position="81"/>
        <end position="189"/>
    </location>
</feature>
<evidence type="ECO:0000256" key="2">
    <source>
        <dbReference type="ARBA" id="ARBA00023180"/>
    </source>
</evidence>
<dbReference type="Pfam" id="PF00094">
    <property type="entry name" value="VWD"/>
    <property type="match status" value="1"/>
</dbReference>
<dbReference type="PANTHER" id="PTHR11339">
    <property type="entry name" value="EXTRACELLULAR MATRIX GLYCOPROTEIN RELATED"/>
    <property type="match status" value="1"/>
</dbReference>
<dbReference type="PROSITE" id="PS51233">
    <property type="entry name" value="VWFD"/>
    <property type="match status" value="1"/>
</dbReference>
<accession>A0AAW0XVL5</accession>
<proteinExistence type="predicted"/>
<evidence type="ECO:0000259" key="3">
    <source>
        <dbReference type="PROSITE" id="PS51233"/>
    </source>
</evidence>
<name>A0AAW0XVL5_CHEQU</name>
<dbReference type="InterPro" id="IPR050780">
    <property type="entry name" value="Mucin_vWF_Thrombospondin_sf"/>
</dbReference>
<dbReference type="EMBL" id="JARKIK010000024">
    <property type="protein sequence ID" value="KAK8743866.1"/>
    <property type="molecule type" value="Genomic_DNA"/>
</dbReference>
<dbReference type="AlphaFoldDB" id="A0AAW0XVL5"/>
<evidence type="ECO:0000256" key="1">
    <source>
        <dbReference type="ARBA" id="ARBA00023157"/>
    </source>
</evidence>
<feature type="non-terminal residue" evidence="4">
    <location>
        <position position="1"/>
    </location>
</feature>
<dbReference type="InterPro" id="IPR001846">
    <property type="entry name" value="VWF_type-D"/>
</dbReference>
<feature type="non-terminal residue" evidence="4">
    <location>
        <position position="189"/>
    </location>
</feature>
<evidence type="ECO:0000313" key="5">
    <source>
        <dbReference type="Proteomes" id="UP001445076"/>
    </source>
</evidence>
<reference evidence="4 5" key="1">
    <citation type="journal article" date="2024" name="BMC Genomics">
        <title>Genome assembly of redclaw crayfish (Cherax quadricarinatus) provides insights into its immune adaptation and hypoxia tolerance.</title>
        <authorList>
            <person name="Liu Z."/>
            <person name="Zheng J."/>
            <person name="Li H."/>
            <person name="Fang K."/>
            <person name="Wang S."/>
            <person name="He J."/>
            <person name="Zhou D."/>
            <person name="Weng S."/>
            <person name="Chi M."/>
            <person name="Gu Z."/>
            <person name="He J."/>
            <person name="Li F."/>
            <person name="Wang M."/>
        </authorList>
    </citation>
    <scope>NUCLEOTIDE SEQUENCE [LARGE SCALE GENOMIC DNA]</scope>
    <source>
        <strain evidence="4">ZL_2023a</strain>
    </source>
</reference>
<protein>
    <recommendedName>
        <fullName evidence="3">VWFD domain-containing protein</fullName>
    </recommendedName>
</protein>
<evidence type="ECO:0000313" key="4">
    <source>
        <dbReference type="EMBL" id="KAK8743866.1"/>
    </source>
</evidence>
<keyword evidence="5" id="KW-1185">Reference proteome</keyword>
<keyword evidence="2" id="KW-0325">Glycoprotein</keyword>
<sequence length="189" mass="21165">HKEKLQPSGTVLEILPEKCLKIICVNGSATPRLYHGEKTCGCCEFRGALYPPGKVFLAGCVKMACEDGRWKPSGEIEKRCKQCEVFNDPHFFSYDRHRFDYHGDCKYALTQKGTSVTPDYGVFAQFQRCYGLPSCIHTTTFKDNPKLVIELAQSGLAPPNIFKILVNGQDYVVPEGSYAYRITDGGKPQ</sequence>
<keyword evidence="1" id="KW-1015">Disulfide bond</keyword>
<comment type="caution">
    <text evidence="4">The sequence shown here is derived from an EMBL/GenBank/DDBJ whole genome shotgun (WGS) entry which is preliminary data.</text>
</comment>
<organism evidence="4 5">
    <name type="scientific">Cherax quadricarinatus</name>
    <name type="common">Australian red claw crayfish</name>
    <dbReference type="NCBI Taxonomy" id="27406"/>
    <lineage>
        <taxon>Eukaryota</taxon>
        <taxon>Metazoa</taxon>
        <taxon>Ecdysozoa</taxon>
        <taxon>Arthropoda</taxon>
        <taxon>Crustacea</taxon>
        <taxon>Multicrustacea</taxon>
        <taxon>Malacostraca</taxon>
        <taxon>Eumalacostraca</taxon>
        <taxon>Eucarida</taxon>
        <taxon>Decapoda</taxon>
        <taxon>Pleocyemata</taxon>
        <taxon>Astacidea</taxon>
        <taxon>Parastacoidea</taxon>
        <taxon>Parastacidae</taxon>
        <taxon>Cherax</taxon>
    </lineage>
</organism>
<gene>
    <name evidence="4" type="ORF">OTU49_001303</name>
</gene>
<dbReference type="Proteomes" id="UP001445076">
    <property type="component" value="Unassembled WGS sequence"/>
</dbReference>